<accession>A0A913XWN4</accession>
<proteinExistence type="predicted"/>
<protein>
    <submittedName>
        <fullName evidence="1">Uncharacterized protein</fullName>
    </submittedName>
</protein>
<dbReference type="AlphaFoldDB" id="A0A913XWN4"/>
<dbReference type="Proteomes" id="UP000887567">
    <property type="component" value="Unplaced"/>
</dbReference>
<dbReference type="KEGG" id="epa:110248227"/>
<name>A0A913XWN4_EXADI</name>
<keyword evidence="2" id="KW-1185">Reference proteome</keyword>
<evidence type="ECO:0000313" key="2">
    <source>
        <dbReference type="Proteomes" id="UP000887567"/>
    </source>
</evidence>
<sequence>MIGQPVINKDLCTQTDIGCPSSLGQTTETTPQQKPFVFLAEDVKDEEDSSIDGDGIIDAMLKVLEEITDGNDAEHLVEFKSENNNETTDKYVNNKDSDGNMESEIQGGDGNAGTEHLVKFASDNNNKTEDISIPDHGQKEKRVKWSPCKEIENDAIVDKYVQIFKETGITNISIVMNNTEHSFSLKIDEDEVENMEQREKGHDLPIEFLLYEWYNKITNGSIGTNGKTIQASFR</sequence>
<dbReference type="GeneID" id="110248227"/>
<dbReference type="EnsemblMetazoa" id="XM_021054730.1">
    <property type="protein sequence ID" value="XP_020910389.1"/>
    <property type="gene ID" value="LOC110248227"/>
</dbReference>
<evidence type="ECO:0000313" key="1">
    <source>
        <dbReference type="EnsemblMetazoa" id="XP_020910389.1"/>
    </source>
</evidence>
<reference evidence="1" key="1">
    <citation type="submission" date="2022-11" db="UniProtKB">
        <authorList>
            <consortium name="EnsemblMetazoa"/>
        </authorList>
    </citation>
    <scope>IDENTIFICATION</scope>
</reference>
<organism evidence="1 2">
    <name type="scientific">Exaiptasia diaphana</name>
    <name type="common">Tropical sea anemone</name>
    <name type="synonym">Aiptasia pulchella</name>
    <dbReference type="NCBI Taxonomy" id="2652724"/>
    <lineage>
        <taxon>Eukaryota</taxon>
        <taxon>Metazoa</taxon>
        <taxon>Cnidaria</taxon>
        <taxon>Anthozoa</taxon>
        <taxon>Hexacorallia</taxon>
        <taxon>Actiniaria</taxon>
        <taxon>Aiptasiidae</taxon>
        <taxon>Exaiptasia</taxon>
    </lineage>
</organism>
<dbReference type="RefSeq" id="XP_020910389.1">
    <property type="nucleotide sequence ID" value="XM_021054730.1"/>
</dbReference>